<dbReference type="AlphaFoldDB" id="A0A517ZNZ1"/>
<accession>A0A517ZNZ1</accession>
<comment type="subunit">
    <text evidence="2">Component of a cohesin-like complex composed of ScpA, ScpB and the Smc homodimer, in which ScpA and ScpB bind to the head domain of Smc. The presence of the three proteins is required for the association of the complex with DNA.</text>
</comment>
<keyword evidence="2" id="KW-0131">Cell cycle</keyword>
<evidence type="ECO:0000256" key="2">
    <source>
        <dbReference type="HAMAP-Rule" id="MF_01805"/>
    </source>
</evidence>
<dbReference type="GO" id="GO:0007059">
    <property type="term" value="P:chromosome segregation"/>
    <property type="evidence" value="ECO:0007669"/>
    <property type="project" value="UniProtKB-UniRule"/>
</dbReference>
<feature type="compositionally biased region" description="Low complexity" evidence="3">
    <location>
        <begin position="252"/>
        <end position="283"/>
    </location>
</feature>
<dbReference type="Proteomes" id="UP000319383">
    <property type="component" value="Chromosome"/>
</dbReference>
<dbReference type="InterPro" id="IPR003768">
    <property type="entry name" value="ScpA"/>
</dbReference>
<keyword evidence="5" id="KW-1185">Reference proteome</keyword>
<sequence length="290" mass="32710">MDYRVELTTYTGPIDLLLYLVRRHEVDVTDLPIAKITAQFGEFLEVLELIDFDLVGEFVVLASTLVEIKSRMVLPRPEEEEAPEVDVTEDPRSELVRQLLEYKKFKDAAKLLEDQAALWQQRYPRLSDERPAGGKEARQDHIKDVELWDLVSAFSRIVRQIDPEEQKSIVYDDTPISVYIDRVGKRVKQDQRVAFSAFFEGSNSKSKIVGIFLAILELLRNYYFRAVQEESGEIWVMPPDPNRPPPAESETETATDATVDATTDAEVAEAAPADLPTAAESGESPPPAAE</sequence>
<comment type="similarity">
    <text evidence="2">Belongs to the ScpA family.</text>
</comment>
<gene>
    <name evidence="2 4" type="primary">scpA</name>
    <name evidence="4" type="ORF">Mal52_26740</name>
</gene>
<dbReference type="KEGG" id="sdyn:Mal52_26740"/>
<keyword evidence="2" id="KW-0159">Chromosome partition</keyword>
<name>A0A517ZNZ1_9PLAN</name>
<evidence type="ECO:0000256" key="1">
    <source>
        <dbReference type="ARBA" id="ARBA00044777"/>
    </source>
</evidence>
<reference evidence="4 5" key="1">
    <citation type="submission" date="2019-02" db="EMBL/GenBank/DDBJ databases">
        <title>Deep-cultivation of Planctomycetes and their phenomic and genomic characterization uncovers novel biology.</title>
        <authorList>
            <person name="Wiegand S."/>
            <person name="Jogler M."/>
            <person name="Boedeker C."/>
            <person name="Pinto D."/>
            <person name="Vollmers J."/>
            <person name="Rivas-Marin E."/>
            <person name="Kohn T."/>
            <person name="Peeters S.H."/>
            <person name="Heuer A."/>
            <person name="Rast P."/>
            <person name="Oberbeckmann S."/>
            <person name="Bunk B."/>
            <person name="Jeske O."/>
            <person name="Meyerdierks A."/>
            <person name="Storesund J.E."/>
            <person name="Kallscheuer N."/>
            <person name="Luecker S."/>
            <person name="Lage O.M."/>
            <person name="Pohl T."/>
            <person name="Merkel B.J."/>
            <person name="Hornburger P."/>
            <person name="Mueller R.-W."/>
            <person name="Bruemmer F."/>
            <person name="Labrenz M."/>
            <person name="Spormann A.M."/>
            <person name="Op den Camp H."/>
            <person name="Overmann J."/>
            <person name="Amann R."/>
            <person name="Jetten M.S.M."/>
            <person name="Mascher T."/>
            <person name="Medema M.H."/>
            <person name="Devos D.P."/>
            <person name="Kaster A.-K."/>
            <person name="Ovreas L."/>
            <person name="Rohde M."/>
            <person name="Galperin M.Y."/>
            <person name="Jogler C."/>
        </authorList>
    </citation>
    <scope>NUCLEOTIDE SEQUENCE [LARGE SCALE GENOMIC DNA]</scope>
    <source>
        <strain evidence="4 5">Mal52</strain>
    </source>
</reference>
<keyword evidence="2" id="KW-0132">Cell division</keyword>
<comment type="function">
    <text evidence="2">Participates in chromosomal partition during cell division. May act via the formation of a condensin-like complex containing Smc and ScpB that pull DNA away from mid-cell into both cell halves.</text>
</comment>
<evidence type="ECO:0000256" key="3">
    <source>
        <dbReference type="SAM" id="MobiDB-lite"/>
    </source>
</evidence>
<feature type="region of interest" description="Disordered" evidence="3">
    <location>
        <begin position="235"/>
        <end position="290"/>
    </location>
</feature>
<proteinExistence type="inferred from homology"/>
<evidence type="ECO:0000313" key="5">
    <source>
        <dbReference type="Proteomes" id="UP000319383"/>
    </source>
</evidence>
<evidence type="ECO:0000313" key="4">
    <source>
        <dbReference type="EMBL" id="QDU44196.1"/>
    </source>
</evidence>
<dbReference type="GO" id="GO:0051301">
    <property type="term" value="P:cell division"/>
    <property type="evidence" value="ECO:0007669"/>
    <property type="project" value="UniProtKB-KW"/>
</dbReference>
<protein>
    <recommendedName>
        <fullName evidence="1 2">Segregation and condensation protein A</fullName>
    </recommendedName>
</protein>
<dbReference type="EMBL" id="CP036276">
    <property type="protein sequence ID" value="QDU44196.1"/>
    <property type="molecule type" value="Genomic_DNA"/>
</dbReference>
<comment type="subcellular location">
    <subcellularLocation>
        <location evidence="2">Cytoplasm</location>
    </subcellularLocation>
    <text evidence="2">Associated with two foci at the outer edges of the nucleoid region in young cells, and at four foci within both cell halves in older cells.</text>
</comment>
<dbReference type="Pfam" id="PF02616">
    <property type="entry name" value="SMC_ScpA"/>
    <property type="match status" value="1"/>
</dbReference>
<organism evidence="4 5">
    <name type="scientific">Symmachiella dynata</name>
    <dbReference type="NCBI Taxonomy" id="2527995"/>
    <lineage>
        <taxon>Bacteria</taxon>
        <taxon>Pseudomonadati</taxon>
        <taxon>Planctomycetota</taxon>
        <taxon>Planctomycetia</taxon>
        <taxon>Planctomycetales</taxon>
        <taxon>Planctomycetaceae</taxon>
        <taxon>Symmachiella</taxon>
    </lineage>
</organism>
<feature type="compositionally biased region" description="Pro residues" evidence="3">
    <location>
        <begin position="238"/>
        <end position="247"/>
    </location>
</feature>
<dbReference type="PANTHER" id="PTHR33969:SF2">
    <property type="entry name" value="SEGREGATION AND CONDENSATION PROTEIN A"/>
    <property type="match status" value="1"/>
</dbReference>
<dbReference type="RefSeq" id="WP_145376591.1">
    <property type="nucleotide sequence ID" value="NZ_CP036276.1"/>
</dbReference>
<dbReference type="Gene3D" id="6.10.250.2410">
    <property type="match status" value="1"/>
</dbReference>
<dbReference type="GO" id="GO:0006260">
    <property type="term" value="P:DNA replication"/>
    <property type="evidence" value="ECO:0007669"/>
    <property type="project" value="UniProtKB-UniRule"/>
</dbReference>
<dbReference type="GO" id="GO:0005737">
    <property type="term" value="C:cytoplasm"/>
    <property type="evidence" value="ECO:0007669"/>
    <property type="project" value="UniProtKB-SubCell"/>
</dbReference>
<keyword evidence="2" id="KW-0963">Cytoplasm</keyword>
<dbReference type="HAMAP" id="MF_01805">
    <property type="entry name" value="ScpA"/>
    <property type="match status" value="1"/>
</dbReference>
<dbReference type="PANTHER" id="PTHR33969">
    <property type="entry name" value="SEGREGATION AND CONDENSATION PROTEIN A"/>
    <property type="match status" value="1"/>
</dbReference>